<reference evidence="5" key="2">
    <citation type="submission" date="2021-04" db="EMBL/GenBank/DDBJ databases">
        <authorList>
            <person name="Gilroy R."/>
        </authorList>
    </citation>
    <scope>NUCLEOTIDE SEQUENCE</scope>
    <source>
        <strain evidence="5">687</strain>
    </source>
</reference>
<comment type="caution">
    <text evidence="5">The sequence shown here is derived from an EMBL/GenBank/DDBJ whole genome shotgun (WGS) entry which is preliminary data.</text>
</comment>
<evidence type="ECO:0000313" key="5">
    <source>
        <dbReference type="EMBL" id="MBU3826914.1"/>
    </source>
</evidence>
<dbReference type="Proteomes" id="UP000824150">
    <property type="component" value="Unassembled WGS sequence"/>
</dbReference>
<sequence>MISSTHTSSINASLVPRHAELLASLEQKGHLTISELTSSLKVSEQTIRRDLKKLEDQGLLIRFHGGASSLSSASSTRPQILVNKNIELREVSMVQEKEQIAQKVAALIPDGSTVFITIGTTVERIAAALATKNALLVITDSLRVAGLLYRNRNIKVIVPSGQLSPSNGGIEGSQTINDLGNFRADFFITSVGAIASDGTLLDFNISEVEAAKVMQRNATCSIIACDHSKFTTAVSVKLANLNEMDYLVTDKIPNEELRHMVHNAGVKVIETTTLA</sequence>
<dbReference type="PROSITE" id="PS00894">
    <property type="entry name" value="HTH_DEOR_1"/>
    <property type="match status" value="1"/>
</dbReference>
<dbReference type="PROSITE" id="PS51000">
    <property type="entry name" value="HTH_DEOR_2"/>
    <property type="match status" value="1"/>
</dbReference>
<dbReference type="Gene3D" id="1.10.10.10">
    <property type="entry name" value="Winged helix-like DNA-binding domain superfamily/Winged helix DNA-binding domain"/>
    <property type="match status" value="1"/>
</dbReference>
<accession>A0A9E2KMY2</accession>
<dbReference type="Gene3D" id="3.30.750.70">
    <property type="entry name" value="4-hydroxybutyrate coenzyme like domains"/>
    <property type="match status" value="1"/>
</dbReference>
<gene>
    <name evidence="5" type="ORF">IAA31_05435</name>
</gene>
<dbReference type="CDD" id="cd00090">
    <property type="entry name" value="HTH_ARSR"/>
    <property type="match status" value="1"/>
</dbReference>
<proteinExistence type="predicted"/>
<evidence type="ECO:0000256" key="2">
    <source>
        <dbReference type="ARBA" id="ARBA00023125"/>
    </source>
</evidence>
<reference evidence="5" key="1">
    <citation type="journal article" date="2021" name="PeerJ">
        <title>Extensive microbial diversity within the chicken gut microbiome revealed by metagenomics and culture.</title>
        <authorList>
            <person name="Gilroy R."/>
            <person name="Ravi A."/>
            <person name="Getino M."/>
            <person name="Pursley I."/>
            <person name="Horton D.L."/>
            <person name="Alikhan N.F."/>
            <person name="Baker D."/>
            <person name="Gharbi K."/>
            <person name="Hall N."/>
            <person name="Watson M."/>
            <person name="Adriaenssens E.M."/>
            <person name="Foster-Nyarko E."/>
            <person name="Jarju S."/>
            <person name="Secka A."/>
            <person name="Antonio M."/>
            <person name="Oren A."/>
            <person name="Chaudhuri R.R."/>
            <person name="La Ragione R."/>
            <person name="Hildebrand F."/>
            <person name="Pallen M.J."/>
        </authorList>
    </citation>
    <scope>NUCLEOTIDE SEQUENCE</scope>
    <source>
        <strain evidence="5">687</strain>
    </source>
</reference>
<evidence type="ECO:0000256" key="3">
    <source>
        <dbReference type="ARBA" id="ARBA00023163"/>
    </source>
</evidence>
<dbReference type="GO" id="GO:0003677">
    <property type="term" value="F:DNA binding"/>
    <property type="evidence" value="ECO:0007669"/>
    <property type="project" value="UniProtKB-KW"/>
</dbReference>
<dbReference type="EMBL" id="JAHLFG010000059">
    <property type="protein sequence ID" value="MBU3826914.1"/>
    <property type="molecule type" value="Genomic_DNA"/>
</dbReference>
<dbReference type="InterPro" id="IPR037171">
    <property type="entry name" value="NagB/RpiA_transferase-like"/>
</dbReference>
<protein>
    <submittedName>
        <fullName evidence="5">DeoR/GlpR family DNA-binding transcription regulator</fullName>
    </submittedName>
</protein>
<keyword evidence="3" id="KW-0804">Transcription</keyword>
<keyword evidence="1" id="KW-0805">Transcription regulation</keyword>
<dbReference type="PRINTS" id="PR00037">
    <property type="entry name" value="HTHLACR"/>
</dbReference>
<evidence type="ECO:0000313" key="6">
    <source>
        <dbReference type="Proteomes" id="UP000824150"/>
    </source>
</evidence>
<name>A0A9E2KMY2_9GAMM</name>
<dbReference type="InterPro" id="IPR001034">
    <property type="entry name" value="DeoR_HTH"/>
</dbReference>
<dbReference type="SMART" id="SM01134">
    <property type="entry name" value="DeoRC"/>
    <property type="match status" value="1"/>
</dbReference>
<dbReference type="GO" id="GO:0003700">
    <property type="term" value="F:DNA-binding transcription factor activity"/>
    <property type="evidence" value="ECO:0007669"/>
    <property type="project" value="InterPro"/>
</dbReference>
<dbReference type="Pfam" id="PF08220">
    <property type="entry name" value="HTH_DeoR"/>
    <property type="match status" value="1"/>
</dbReference>
<organism evidence="5 6">
    <name type="scientific">Candidatus Anaerobiospirillum merdipullorum</name>
    <dbReference type="NCBI Taxonomy" id="2838450"/>
    <lineage>
        <taxon>Bacteria</taxon>
        <taxon>Pseudomonadati</taxon>
        <taxon>Pseudomonadota</taxon>
        <taxon>Gammaproteobacteria</taxon>
        <taxon>Aeromonadales</taxon>
        <taxon>Succinivibrionaceae</taxon>
        <taxon>Anaerobiospirillum</taxon>
    </lineage>
</organism>
<dbReference type="InterPro" id="IPR050313">
    <property type="entry name" value="Carb_Metab_HTH_regulators"/>
</dbReference>
<dbReference type="AlphaFoldDB" id="A0A9E2KMY2"/>
<evidence type="ECO:0000256" key="1">
    <source>
        <dbReference type="ARBA" id="ARBA00023015"/>
    </source>
</evidence>
<dbReference type="InterPro" id="IPR036388">
    <property type="entry name" value="WH-like_DNA-bd_sf"/>
</dbReference>
<dbReference type="PANTHER" id="PTHR30363">
    <property type="entry name" value="HTH-TYPE TRANSCRIPTIONAL REGULATOR SRLR-RELATED"/>
    <property type="match status" value="1"/>
</dbReference>
<evidence type="ECO:0000259" key="4">
    <source>
        <dbReference type="PROSITE" id="PS51000"/>
    </source>
</evidence>
<dbReference type="InterPro" id="IPR036390">
    <property type="entry name" value="WH_DNA-bd_sf"/>
</dbReference>
<dbReference type="SUPFAM" id="SSF46785">
    <property type="entry name" value="Winged helix' DNA-binding domain"/>
    <property type="match status" value="1"/>
</dbReference>
<dbReference type="SMART" id="SM00420">
    <property type="entry name" value="HTH_DEOR"/>
    <property type="match status" value="1"/>
</dbReference>
<dbReference type="Pfam" id="PF00455">
    <property type="entry name" value="DeoRC"/>
    <property type="match status" value="1"/>
</dbReference>
<dbReference type="InterPro" id="IPR014036">
    <property type="entry name" value="DeoR-like_C"/>
</dbReference>
<dbReference type="PANTHER" id="PTHR30363:SF19">
    <property type="entry name" value="HTH-TYPE TRANSCRIPTIONAL REPRESSOR CSQR"/>
    <property type="match status" value="1"/>
</dbReference>
<feature type="domain" description="HTH deoR-type" evidence="4">
    <location>
        <begin position="14"/>
        <end position="69"/>
    </location>
</feature>
<dbReference type="SUPFAM" id="SSF100950">
    <property type="entry name" value="NagB/RpiA/CoA transferase-like"/>
    <property type="match status" value="1"/>
</dbReference>
<dbReference type="InterPro" id="IPR011991">
    <property type="entry name" value="ArsR-like_HTH"/>
</dbReference>
<keyword evidence="2 5" id="KW-0238">DNA-binding</keyword>
<dbReference type="InterPro" id="IPR018356">
    <property type="entry name" value="Tscrpt_reg_HTH_DeoR_CS"/>
</dbReference>